<evidence type="ECO:0000313" key="1">
    <source>
        <dbReference type="EMBL" id="CAG8499384.1"/>
    </source>
</evidence>
<sequence>SSYEILLIAIMSSSLPFSSRNGLSVSFESSTSKFLNIELSGNNIVYQSISNSVSFFSWHGIQHLQSQTKI</sequence>
<dbReference type="Proteomes" id="UP000789375">
    <property type="component" value="Unassembled WGS sequence"/>
</dbReference>
<dbReference type="AlphaFoldDB" id="A0A9N8ZL36"/>
<organism evidence="1 2">
    <name type="scientific">Funneliformis mosseae</name>
    <name type="common">Endomycorrhizal fungus</name>
    <name type="synonym">Glomus mosseae</name>
    <dbReference type="NCBI Taxonomy" id="27381"/>
    <lineage>
        <taxon>Eukaryota</taxon>
        <taxon>Fungi</taxon>
        <taxon>Fungi incertae sedis</taxon>
        <taxon>Mucoromycota</taxon>
        <taxon>Glomeromycotina</taxon>
        <taxon>Glomeromycetes</taxon>
        <taxon>Glomerales</taxon>
        <taxon>Glomeraceae</taxon>
        <taxon>Funneliformis</taxon>
    </lineage>
</organism>
<reference evidence="1" key="1">
    <citation type="submission" date="2021-06" db="EMBL/GenBank/DDBJ databases">
        <authorList>
            <person name="Kallberg Y."/>
            <person name="Tangrot J."/>
            <person name="Rosling A."/>
        </authorList>
    </citation>
    <scope>NUCLEOTIDE SEQUENCE</scope>
    <source>
        <strain evidence="1">87-6 pot B 2015</strain>
    </source>
</reference>
<protein>
    <submittedName>
        <fullName evidence="1">5129_t:CDS:1</fullName>
    </submittedName>
</protein>
<name>A0A9N8ZL36_FUNMO</name>
<gene>
    <name evidence="1" type="ORF">FMOSSE_LOCUS3955</name>
</gene>
<feature type="non-terminal residue" evidence="1">
    <location>
        <position position="1"/>
    </location>
</feature>
<evidence type="ECO:0000313" key="2">
    <source>
        <dbReference type="Proteomes" id="UP000789375"/>
    </source>
</evidence>
<dbReference type="EMBL" id="CAJVPP010000633">
    <property type="protein sequence ID" value="CAG8499384.1"/>
    <property type="molecule type" value="Genomic_DNA"/>
</dbReference>
<proteinExistence type="predicted"/>
<comment type="caution">
    <text evidence="1">The sequence shown here is derived from an EMBL/GenBank/DDBJ whole genome shotgun (WGS) entry which is preliminary data.</text>
</comment>
<keyword evidence="2" id="KW-1185">Reference proteome</keyword>
<accession>A0A9N8ZL36</accession>